<organism evidence="2 3">
    <name type="scientific">Sphaerobolus stellatus (strain SS14)</name>
    <dbReference type="NCBI Taxonomy" id="990650"/>
    <lineage>
        <taxon>Eukaryota</taxon>
        <taxon>Fungi</taxon>
        <taxon>Dikarya</taxon>
        <taxon>Basidiomycota</taxon>
        <taxon>Agaricomycotina</taxon>
        <taxon>Agaricomycetes</taxon>
        <taxon>Phallomycetidae</taxon>
        <taxon>Geastrales</taxon>
        <taxon>Sphaerobolaceae</taxon>
        <taxon>Sphaerobolus</taxon>
    </lineage>
</organism>
<dbReference type="Proteomes" id="UP000054279">
    <property type="component" value="Unassembled WGS sequence"/>
</dbReference>
<feature type="transmembrane region" description="Helical" evidence="1">
    <location>
        <begin position="6"/>
        <end position="26"/>
    </location>
</feature>
<dbReference type="Pfam" id="PF04724">
    <property type="entry name" value="Glyco_transf_17"/>
    <property type="match status" value="1"/>
</dbReference>
<keyword evidence="1" id="KW-0812">Transmembrane</keyword>
<sequence>MPPLLARRSLLLIAAVFILYTLFYLYSNQYQIRNTISYATRPLWDTSEAPQSVITHYHAEGLKIASEQTCSLHDWALRKSNPKTVKVLDAVLVSSEMDLLEIRMHELDAVVDYFLIVENNATFTGLKKERYFANNRERFGDFAD</sequence>
<protein>
    <submittedName>
        <fullName evidence="2">Glycosyltransferase family 17 protein</fullName>
    </submittedName>
</protein>
<keyword evidence="1" id="KW-0472">Membrane</keyword>
<feature type="non-terminal residue" evidence="2">
    <location>
        <position position="144"/>
    </location>
</feature>
<gene>
    <name evidence="2" type="ORF">M422DRAFT_785318</name>
</gene>
<reference evidence="2 3" key="1">
    <citation type="submission" date="2014-06" db="EMBL/GenBank/DDBJ databases">
        <title>Evolutionary Origins and Diversification of the Mycorrhizal Mutualists.</title>
        <authorList>
            <consortium name="DOE Joint Genome Institute"/>
            <consortium name="Mycorrhizal Genomics Consortium"/>
            <person name="Kohler A."/>
            <person name="Kuo A."/>
            <person name="Nagy L.G."/>
            <person name="Floudas D."/>
            <person name="Copeland A."/>
            <person name="Barry K.W."/>
            <person name="Cichocki N."/>
            <person name="Veneault-Fourrey C."/>
            <person name="LaButti K."/>
            <person name="Lindquist E.A."/>
            <person name="Lipzen A."/>
            <person name="Lundell T."/>
            <person name="Morin E."/>
            <person name="Murat C."/>
            <person name="Riley R."/>
            <person name="Ohm R."/>
            <person name="Sun H."/>
            <person name="Tunlid A."/>
            <person name="Henrissat B."/>
            <person name="Grigoriev I.V."/>
            <person name="Hibbett D.S."/>
            <person name="Martin F."/>
        </authorList>
    </citation>
    <scope>NUCLEOTIDE SEQUENCE [LARGE SCALE GENOMIC DNA]</scope>
    <source>
        <strain evidence="2 3">SS14</strain>
    </source>
</reference>
<dbReference type="HOGENOM" id="CLU_1801165_0_0_1"/>
<evidence type="ECO:0000313" key="3">
    <source>
        <dbReference type="Proteomes" id="UP000054279"/>
    </source>
</evidence>
<dbReference type="AlphaFoldDB" id="A0A0C9UAL9"/>
<dbReference type="GO" id="GO:0016020">
    <property type="term" value="C:membrane"/>
    <property type="evidence" value="ECO:0007669"/>
    <property type="project" value="InterPro"/>
</dbReference>
<keyword evidence="3" id="KW-1185">Reference proteome</keyword>
<evidence type="ECO:0000256" key="1">
    <source>
        <dbReference type="SAM" id="Phobius"/>
    </source>
</evidence>
<proteinExistence type="predicted"/>
<dbReference type="GO" id="GO:0006044">
    <property type="term" value="P:N-acetylglucosamine metabolic process"/>
    <property type="evidence" value="ECO:0007669"/>
    <property type="project" value="TreeGrafter"/>
</dbReference>
<dbReference type="InterPro" id="IPR006813">
    <property type="entry name" value="Glyco_trans_17"/>
</dbReference>
<keyword evidence="2" id="KW-0808">Transferase</keyword>
<evidence type="ECO:0000313" key="2">
    <source>
        <dbReference type="EMBL" id="KIJ26132.1"/>
    </source>
</evidence>
<dbReference type="GO" id="GO:0003830">
    <property type="term" value="F:beta-1,4-mannosylglycoprotein 4-beta-N-acetylglucosaminyltransferase activity"/>
    <property type="evidence" value="ECO:0007669"/>
    <property type="project" value="InterPro"/>
</dbReference>
<dbReference type="PANTHER" id="PTHR12224">
    <property type="entry name" value="BETA-1,4-MANNOSYL-GLYCOPROTEIN BETA-1,4-N-ACETYLGLUCOSAMINYL-TRANSFERASE"/>
    <property type="match status" value="1"/>
</dbReference>
<dbReference type="OrthoDB" id="6474464at2759"/>
<dbReference type="EMBL" id="KN837382">
    <property type="protein sequence ID" value="KIJ26132.1"/>
    <property type="molecule type" value="Genomic_DNA"/>
</dbReference>
<accession>A0A0C9UAL9</accession>
<keyword evidence="1" id="KW-1133">Transmembrane helix</keyword>
<dbReference type="PANTHER" id="PTHR12224:SF0">
    <property type="entry name" value="BETA-1,4-MANNOSYL-GLYCOPROTEIN 4-BETA-N-ACETYLGLUCOSAMINYLTRANSFERASE"/>
    <property type="match status" value="1"/>
</dbReference>
<name>A0A0C9UAL9_SPHS4</name>